<dbReference type="Proteomes" id="UP001174909">
    <property type="component" value="Unassembled WGS sequence"/>
</dbReference>
<dbReference type="EMBL" id="CASHTH010001914">
    <property type="protein sequence ID" value="CAI8021692.1"/>
    <property type="molecule type" value="Genomic_DNA"/>
</dbReference>
<keyword evidence="2" id="KW-1185">Reference proteome</keyword>
<organism evidence="1 2">
    <name type="scientific">Geodia barretti</name>
    <name type="common">Barrett's horny sponge</name>
    <dbReference type="NCBI Taxonomy" id="519541"/>
    <lineage>
        <taxon>Eukaryota</taxon>
        <taxon>Metazoa</taxon>
        <taxon>Porifera</taxon>
        <taxon>Demospongiae</taxon>
        <taxon>Heteroscleromorpha</taxon>
        <taxon>Tetractinellida</taxon>
        <taxon>Astrophorina</taxon>
        <taxon>Geodiidae</taxon>
        <taxon>Geodia</taxon>
    </lineage>
</organism>
<protein>
    <submittedName>
        <fullName evidence="1">Uncharacterized protein</fullName>
    </submittedName>
</protein>
<sequence length="58" mass="6595">DYSFPSPCYFWQQADGSTGCRPLSSLLMTMVTDVMHLILYSSTTAIIHQHRLSCNMTH</sequence>
<feature type="non-terminal residue" evidence="1">
    <location>
        <position position="1"/>
    </location>
</feature>
<reference evidence="1" key="1">
    <citation type="submission" date="2023-03" db="EMBL/GenBank/DDBJ databases">
        <authorList>
            <person name="Steffen K."/>
            <person name="Cardenas P."/>
        </authorList>
    </citation>
    <scope>NUCLEOTIDE SEQUENCE</scope>
</reference>
<comment type="caution">
    <text evidence="1">The sequence shown here is derived from an EMBL/GenBank/DDBJ whole genome shotgun (WGS) entry which is preliminary data.</text>
</comment>
<accession>A0AA35S3Z4</accession>
<evidence type="ECO:0000313" key="1">
    <source>
        <dbReference type="EMBL" id="CAI8021692.1"/>
    </source>
</evidence>
<dbReference type="AlphaFoldDB" id="A0AA35S3Z4"/>
<evidence type="ECO:0000313" key="2">
    <source>
        <dbReference type="Proteomes" id="UP001174909"/>
    </source>
</evidence>
<gene>
    <name evidence="1" type="ORF">GBAR_LOCUS12836</name>
</gene>
<proteinExistence type="predicted"/>
<name>A0AA35S3Z4_GEOBA</name>